<evidence type="ECO:0000313" key="5">
    <source>
        <dbReference type="Proteomes" id="UP000295709"/>
    </source>
</evidence>
<protein>
    <recommendedName>
        <fullName evidence="6">Pectate lyase</fullName>
    </recommendedName>
</protein>
<gene>
    <name evidence="3" type="ORF">BCF50_0277</name>
    <name evidence="2" type="ORF">EGI05_06425</name>
</gene>
<dbReference type="Proteomes" id="UP000295709">
    <property type="component" value="Unassembled WGS sequence"/>
</dbReference>
<evidence type="ECO:0008006" key="6">
    <source>
        <dbReference type="Google" id="ProtNLM"/>
    </source>
</evidence>
<dbReference type="OrthoDB" id="1272450at2"/>
<keyword evidence="5" id="KW-1185">Reference proteome</keyword>
<evidence type="ECO:0000256" key="1">
    <source>
        <dbReference type="SAM" id="SignalP"/>
    </source>
</evidence>
<proteinExistence type="predicted"/>
<sequence length="214" mass="22255">MKKILFTATILVSFSAFVKAQQRGVGVNTTTPAATLDVVANTTDTAMPDAVLVPRMSEDQLAAKNTAYTAAQNGALVFVNAVDGATTAKTVNVTTTGFYYYDAPNSVWKAFSGGAVTPTLPTFRTISSGSTAVILASDVDNCVILNASTISSVTLPTPTAAMAGRTIRIFETSGSASPTITNTEYKSTTSNPIVTNSGISLITDGVNWYSDSLQ</sequence>
<dbReference type="AlphaFoldDB" id="A0A3N0W691"/>
<dbReference type="Proteomes" id="UP000269375">
    <property type="component" value="Unassembled WGS sequence"/>
</dbReference>
<dbReference type="EMBL" id="RJTX01000001">
    <property type="protein sequence ID" value="ROI00515.1"/>
    <property type="molecule type" value="Genomic_DNA"/>
</dbReference>
<reference evidence="3 5" key="2">
    <citation type="submission" date="2019-03" db="EMBL/GenBank/DDBJ databases">
        <title>Genomic Encyclopedia of Archaeal and Bacterial Type Strains, Phase II (KMG-II): from individual species to whole genera.</title>
        <authorList>
            <person name="Goeker M."/>
        </authorList>
    </citation>
    <scope>NUCLEOTIDE SEQUENCE [LARGE SCALE GENOMIC DNA]</scope>
    <source>
        <strain evidence="3 5">DSM 15235</strain>
    </source>
</reference>
<dbReference type="RefSeq" id="WP_123262213.1">
    <property type="nucleotide sequence ID" value="NZ_RJTX01000001.1"/>
</dbReference>
<comment type="caution">
    <text evidence="2">The sequence shown here is derived from an EMBL/GenBank/DDBJ whole genome shotgun (WGS) entry which is preliminary data.</text>
</comment>
<accession>A0A3N0W691</accession>
<feature type="signal peptide" evidence="1">
    <location>
        <begin position="1"/>
        <end position="20"/>
    </location>
</feature>
<evidence type="ECO:0000313" key="4">
    <source>
        <dbReference type="Proteomes" id="UP000269375"/>
    </source>
</evidence>
<name>A0A3N0W691_9FLAO</name>
<evidence type="ECO:0000313" key="2">
    <source>
        <dbReference type="EMBL" id="ROI00515.1"/>
    </source>
</evidence>
<evidence type="ECO:0000313" key="3">
    <source>
        <dbReference type="EMBL" id="TDX94509.1"/>
    </source>
</evidence>
<reference evidence="2 4" key="1">
    <citation type="submission" date="2018-11" db="EMBL/GenBank/DDBJ databases">
        <title>Proposal to divide the Flavobacteriaceae and reorganize its genera based on Amino Acid Identity values calculated from whole genome sequences.</title>
        <authorList>
            <person name="Nicholson A.C."/>
            <person name="Gulvik C.A."/>
            <person name="Whitney A.M."/>
            <person name="Humrighouse B.W."/>
            <person name="Bell M."/>
            <person name="Holmes B."/>
            <person name="Steigerwalt A."/>
            <person name="Villarma A."/>
            <person name="Sheth M."/>
            <person name="Batra D."/>
            <person name="Pryor J."/>
            <person name="Bernardet J.-F."/>
            <person name="Hugo C."/>
            <person name="Kampfer P."/>
            <person name="Newman J."/>
            <person name="Mcquiston J.R."/>
        </authorList>
    </citation>
    <scope>NUCLEOTIDE SEQUENCE [LARGE SCALE GENOMIC DNA]</scope>
    <source>
        <strain evidence="2 4">DSM 15235</strain>
    </source>
</reference>
<organism evidence="2 4">
    <name type="scientific">Chryseobacterium daecheongense</name>
    <dbReference type="NCBI Taxonomy" id="192389"/>
    <lineage>
        <taxon>Bacteria</taxon>
        <taxon>Pseudomonadati</taxon>
        <taxon>Bacteroidota</taxon>
        <taxon>Flavobacteriia</taxon>
        <taxon>Flavobacteriales</taxon>
        <taxon>Weeksellaceae</taxon>
        <taxon>Chryseobacterium group</taxon>
        <taxon>Chryseobacterium</taxon>
    </lineage>
</organism>
<feature type="chain" id="PRO_5018024207" description="Pectate lyase" evidence="1">
    <location>
        <begin position="21"/>
        <end position="214"/>
    </location>
</feature>
<keyword evidence="1" id="KW-0732">Signal</keyword>
<dbReference type="EMBL" id="SOQW01000001">
    <property type="protein sequence ID" value="TDX94509.1"/>
    <property type="molecule type" value="Genomic_DNA"/>
</dbReference>